<comment type="caution">
    <text evidence="1">The sequence shown here is derived from an EMBL/GenBank/DDBJ whole genome shotgun (WGS) entry which is preliminary data.</text>
</comment>
<evidence type="ECO:0000313" key="4">
    <source>
        <dbReference type="Proteomes" id="UP000282672"/>
    </source>
</evidence>
<keyword evidence="3" id="KW-1185">Reference proteome</keyword>
<dbReference type="Proteomes" id="UP000282672">
    <property type="component" value="Unassembled WGS sequence"/>
</dbReference>
<dbReference type="EMBL" id="PEGA01000001">
    <property type="protein sequence ID" value="RLU14539.1"/>
    <property type="molecule type" value="Genomic_DNA"/>
</dbReference>
<gene>
    <name evidence="2" type="ORF">CS076_01510</name>
    <name evidence="1" type="ORF">CS078_06975</name>
</gene>
<name>A0A3L8CTI8_9PSED</name>
<evidence type="ECO:0000313" key="3">
    <source>
        <dbReference type="Proteomes" id="UP000282140"/>
    </source>
</evidence>
<organism evidence="1 3">
    <name type="scientific">Pseudomonas prosekii</name>
    <dbReference type="NCBI Taxonomy" id="1148509"/>
    <lineage>
        <taxon>Bacteria</taxon>
        <taxon>Pseudomonadati</taxon>
        <taxon>Pseudomonadota</taxon>
        <taxon>Gammaproteobacteria</taxon>
        <taxon>Pseudomonadales</taxon>
        <taxon>Pseudomonadaceae</taxon>
        <taxon>Pseudomonas</taxon>
    </lineage>
</organism>
<protein>
    <submittedName>
        <fullName evidence="1">Uncharacterized protein</fullName>
    </submittedName>
</protein>
<reference evidence="3 4" key="1">
    <citation type="journal article" date="2018" name="Front. Microbiol.">
        <title>Discovery of Phloeophagus Beetles as a Source of Pseudomonas Strains That Produce Potentially New Bioactive Substances and Description of Pseudomonas bohemica sp. nov.</title>
        <authorList>
            <person name="Saati-Santamaria Z."/>
            <person name="Lopez-Mondejar R."/>
            <person name="Jimenez-Gomez A."/>
            <person name="Diez-Mendez A."/>
            <person name="Vetrovsky T."/>
            <person name="Igual J.M."/>
            <person name="Velazquez E."/>
            <person name="Kolarik M."/>
            <person name="Rivas R."/>
            <person name="Garcia-Fraile P."/>
        </authorList>
    </citation>
    <scope>NUCLEOTIDE SEQUENCE [LARGE SCALE GENOMIC DNA]</scope>
    <source>
        <strain evidence="2 4">A2-NA12</strain>
        <strain evidence="1 3">A2-NA13</strain>
    </source>
</reference>
<evidence type="ECO:0000313" key="2">
    <source>
        <dbReference type="EMBL" id="RLU14539.1"/>
    </source>
</evidence>
<proteinExistence type="predicted"/>
<dbReference type="AlphaFoldDB" id="A0A3L8CTI8"/>
<sequence length="168" mass="18473">MESLRCRLKVSSAQDAPNLPHWASDGSEGVRSRKGLDRSVKRWLNRADAIGREGNSDGGFIWAKKLRELRSVPTSHDALSAFGGSAGRIIVWPRCKISEQVWSPDAIAQICAIIRAADFLVFVVRCNGGCVLDASGRTDLMVSVDQACTQPPPIVWSRCQRFPKPIIE</sequence>
<dbReference type="EMBL" id="PEGB01000002">
    <property type="protein sequence ID" value="RLU11169.1"/>
    <property type="molecule type" value="Genomic_DNA"/>
</dbReference>
<evidence type="ECO:0000313" key="1">
    <source>
        <dbReference type="EMBL" id="RLU11169.1"/>
    </source>
</evidence>
<accession>A0A3L8CTI8</accession>
<dbReference type="Proteomes" id="UP000282140">
    <property type="component" value="Unassembled WGS sequence"/>
</dbReference>